<name>A0A080M2U6_9PROT</name>
<accession>A0A080M2U6</accession>
<sequence>MGRHGFLFLAQFFHKLCEKFRSGVCAVKLQHPPHILHGKAGRSRKCRLEILGHQLNDRFAPAQHLLFVDDPAPDIPVKHDQFVIDLPCRRNAGIRDARLECFDELPVIGIARQVGIRRYFHLASPSSIFSASFSSRQNSASKSFAGVGGW</sequence>
<proteinExistence type="predicted"/>
<reference evidence="1 2" key="1">
    <citation type="submission" date="2014-02" db="EMBL/GenBank/DDBJ databases">
        <title>Expanding our view of genomic diversity in Candidatus Accumulibacter clades.</title>
        <authorList>
            <person name="Skennerton C.T."/>
            <person name="Barr J.J."/>
            <person name="Slater F.R."/>
            <person name="Bond P.L."/>
            <person name="Tyson G.W."/>
        </authorList>
    </citation>
    <scope>NUCLEOTIDE SEQUENCE [LARGE SCALE GENOMIC DNA]</scope>
    <source>
        <strain evidence="2">BA-91</strain>
    </source>
</reference>
<evidence type="ECO:0000313" key="2">
    <source>
        <dbReference type="Proteomes" id="UP000020077"/>
    </source>
</evidence>
<dbReference type="EMBL" id="JDVG02000535">
    <property type="protein sequence ID" value="KFB71509.1"/>
    <property type="molecule type" value="Genomic_DNA"/>
</dbReference>
<gene>
    <name evidence="1" type="ORF">AW09_003350</name>
</gene>
<organism evidence="1 2">
    <name type="scientific">Candidatus Accumulibacter phosphatis</name>
    <dbReference type="NCBI Taxonomy" id="327160"/>
    <lineage>
        <taxon>Bacteria</taxon>
        <taxon>Pseudomonadati</taxon>
        <taxon>Pseudomonadota</taxon>
        <taxon>Betaproteobacteria</taxon>
        <taxon>Candidatus Accumulibacter</taxon>
    </lineage>
</organism>
<evidence type="ECO:0000313" key="1">
    <source>
        <dbReference type="EMBL" id="KFB71509.1"/>
    </source>
</evidence>
<protein>
    <submittedName>
        <fullName evidence="1">Uncharacterized protein</fullName>
    </submittedName>
</protein>
<dbReference type="AlphaFoldDB" id="A0A080M2U6"/>
<dbReference type="Proteomes" id="UP000020077">
    <property type="component" value="Unassembled WGS sequence"/>
</dbReference>
<comment type="caution">
    <text evidence="1">The sequence shown here is derived from an EMBL/GenBank/DDBJ whole genome shotgun (WGS) entry which is preliminary data.</text>
</comment>